<reference evidence="1 2" key="1">
    <citation type="submission" date="2017-10" db="EMBL/GenBank/DDBJ databases">
        <title>Novel microbial diversity and functional potential in the marine mammal oral microbiome.</title>
        <authorList>
            <person name="Dudek N.K."/>
            <person name="Sun C.L."/>
            <person name="Burstein D."/>
            <person name="Kantor R.S."/>
            <person name="Aliaga Goltsman D.S."/>
            <person name="Bik E.M."/>
            <person name="Thomas B.C."/>
            <person name="Banfield J.F."/>
            <person name="Relman D.A."/>
        </authorList>
    </citation>
    <scope>NUCLEOTIDE SEQUENCE [LARGE SCALE GENOMIC DNA]</scope>
    <source>
        <strain evidence="1">DOLJORAL78_47_21</strain>
    </source>
</reference>
<evidence type="ECO:0000313" key="2">
    <source>
        <dbReference type="Proteomes" id="UP000243469"/>
    </source>
</evidence>
<dbReference type="Pfam" id="PF12276">
    <property type="entry name" value="DUF3617"/>
    <property type="match status" value="1"/>
</dbReference>
<gene>
    <name evidence="1" type="ORF">CSA60_01590</name>
</gene>
<dbReference type="EMBL" id="PDSH01000012">
    <property type="protein sequence ID" value="PIE25206.1"/>
    <property type="molecule type" value="Genomic_DNA"/>
</dbReference>
<comment type="caution">
    <text evidence="1">The sequence shown here is derived from an EMBL/GenBank/DDBJ whole genome shotgun (WGS) entry which is preliminary data.</text>
</comment>
<dbReference type="Proteomes" id="UP000243469">
    <property type="component" value="Unassembled WGS sequence"/>
</dbReference>
<dbReference type="AlphaFoldDB" id="A0A2G6JP57"/>
<proteinExistence type="predicted"/>
<evidence type="ECO:0000313" key="1">
    <source>
        <dbReference type="EMBL" id="PIE25206.1"/>
    </source>
</evidence>
<protein>
    <recommendedName>
        <fullName evidence="3">DUF3617 domain-containing protein</fullName>
    </recommendedName>
</protein>
<evidence type="ECO:0008006" key="3">
    <source>
        <dbReference type="Google" id="ProtNLM"/>
    </source>
</evidence>
<dbReference type="InterPro" id="IPR022061">
    <property type="entry name" value="DUF3617"/>
</dbReference>
<accession>A0A2G6JP57</accession>
<organism evidence="1 2">
    <name type="scientific">Neptuniibacter caesariensis</name>
    <dbReference type="NCBI Taxonomy" id="207954"/>
    <lineage>
        <taxon>Bacteria</taxon>
        <taxon>Pseudomonadati</taxon>
        <taxon>Pseudomonadota</taxon>
        <taxon>Gammaproteobacteria</taxon>
        <taxon>Oceanospirillales</taxon>
        <taxon>Oceanospirillaceae</taxon>
        <taxon>Neptuniibacter</taxon>
    </lineage>
</organism>
<name>A0A2G6JP57_NEPCE</name>
<sequence>MNQEVNTLSDGGAMMNIISKPVVLVSFIALSACGQAQGPDVQEGEWEVTYTTKMPGMTMPAATVRQCLTKEMLIPQQQEQPADCEVPKITVDGDTVSWEINCASSKGSGSVTYQGDQMSGTIKVNVNSGGMAFEMESEITGKRIGDCPL</sequence>